<proteinExistence type="predicted"/>
<organism evidence="1 2">
    <name type="scientific">Catharanthus roseus</name>
    <name type="common">Madagascar periwinkle</name>
    <name type="synonym">Vinca rosea</name>
    <dbReference type="NCBI Taxonomy" id="4058"/>
    <lineage>
        <taxon>Eukaryota</taxon>
        <taxon>Viridiplantae</taxon>
        <taxon>Streptophyta</taxon>
        <taxon>Embryophyta</taxon>
        <taxon>Tracheophyta</taxon>
        <taxon>Spermatophyta</taxon>
        <taxon>Magnoliopsida</taxon>
        <taxon>eudicotyledons</taxon>
        <taxon>Gunneridae</taxon>
        <taxon>Pentapetalae</taxon>
        <taxon>asterids</taxon>
        <taxon>lamiids</taxon>
        <taxon>Gentianales</taxon>
        <taxon>Apocynaceae</taxon>
        <taxon>Rauvolfioideae</taxon>
        <taxon>Vinceae</taxon>
        <taxon>Catharanthinae</taxon>
        <taxon>Catharanthus</taxon>
    </lineage>
</organism>
<keyword evidence="2" id="KW-1185">Reference proteome</keyword>
<name>A0ACC0C5C0_CATRO</name>
<evidence type="ECO:0000313" key="1">
    <source>
        <dbReference type="EMBL" id="KAI5680085.1"/>
    </source>
</evidence>
<dbReference type="Proteomes" id="UP001060085">
    <property type="component" value="Linkage Group LG01"/>
</dbReference>
<evidence type="ECO:0000313" key="2">
    <source>
        <dbReference type="Proteomes" id="UP001060085"/>
    </source>
</evidence>
<reference evidence="2" key="1">
    <citation type="journal article" date="2023" name="Nat. Plants">
        <title>Single-cell RNA sequencing provides a high-resolution roadmap for understanding the multicellular compartmentation of specialized metabolism.</title>
        <authorList>
            <person name="Sun S."/>
            <person name="Shen X."/>
            <person name="Li Y."/>
            <person name="Li Y."/>
            <person name="Wang S."/>
            <person name="Li R."/>
            <person name="Zhang H."/>
            <person name="Shen G."/>
            <person name="Guo B."/>
            <person name="Wei J."/>
            <person name="Xu J."/>
            <person name="St-Pierre B."/>
            <person name="Chen S."/>
            <person name="Sun C."/>
        </authorList>
    </citation>
    <scope>NUCLEOTIDE SEQUENCE [LARGE SCALE GENOMIC DNA]</scope>
</reference>
<accession>A0ACC0C5C0</accession>
<gene>
    <name evidence="1" type="ORF">M9H77_01312</name>
</gene>
<dbReference type="EMBL" id="CM044701">
    <property type="protein sequence ID" value="KAI5680085.1"/>
    <property type="molecule type" value="Genomic_DNA"/>
</dbReference>
<protein>
    <submittedName>
        <fullName evidence="1">Uncharacterized protein</fullName>
    </submittedName>
</protein>
<comment type="caution">
    <text evidence="1">The sequence shown here is derived from an EMBL/GenBank/DDBJ whole genome shotgun (WGS) entry which is preliminary data.</text>
</comment>
<sequence length="788" mass="86772">MSSSPSFGLMDLSAISCLINSISRFIHLVTCATSKTMPTQKDYRDLVPILKHLKLLLDNVVNYKVPAEAILCIECEELDIAINEAREFLEKWSPKMSKILCVLQSEPLVMKIQNSSQTIFQILCRSSESLPWFKDISDVQFMQEFEHMKLEKVSPSIEEALGSPREGKNFHSEQLIPVIESLKLASNQELLNECIALEKERIKAEDSKLKGDVDQINHIINLMPHVRDCIMKLESFKSINGIKIPQYFRCPLSLELMLDPVIVASGQTYERASIQRWLDQGLSICPLTRQKLSHMNLISNYTVKALIENWCEENKVNLLKTPECPNTVTTSSNLVDVNHEENFQCNNSQDGKSISESSVEVKHDSEEKVNSAAGFHEEEFHLGQVREGEKSDHSSTHSYVHSRSESTSSAISSIDYVPSASPEVSRISGSHDNISDKSGDITSDSSSSALDKNPGYSSSLLGRQYRSSKTMAEIAANGNNIHSRTLSFPTESRFNDLTTTTHIEKLVKDLSSQSYELQTAAAAELRFLAKHNMENRIIMGNCGAIAPLITLLHSDMKPIQENAVTALLNMSINENLKATIAEAGALEPLIHVLRTGNDGAKENAAACLFSLSILEEYRMKIGRSGAVKALVDLLGSGTIRGKKDAATALFNLSIFHENKARIVQAGAVKHLVELLDPGREMVDKAVALLANLSTITEGSSAIAREGGIPSLVEVVETGTQRGKENSASILLQLCITNSKYCRLVLQEGAVPPLVALSQSGTPRAKEKAQQLLSHFRTLREGAMGRGKS</sequence>